<dbReference type="PATRIC" id="fig|187330.3.peg.3810"/>
<dbReference type="EMBL" id="LHPH01000053">
    <property type="protein sequence ID" value="KPH56633.1"/>
    <property type="molecule type" value="Genomic_DNA"/>
</dbReference>
<accession>A0A0N1EA40</accession>
<protein>
    <submittedName>
        <fullName evidence="1">Uncharacterized protein</fullName>
    </submittedName>
</protein>
<organism evidence="1 2">
    <name type="scientific">Pseudoalteromonas porphyrae</name>
    <dbReference type="NCBI Taxonomy" id="187330"/>
    <lineage>
        <taxon>Bacteria</taxon>
        <taxon>Pseudomonadati</taxon>
        <taxon>Pseudomonadota</taxon>
        <taxon>Gammaproteobacteria</taxon>
        <taxon>Alteromonadales</taxon>
        <taxon>Pseudoalteromonadaceae</taxon>
        <taxon>Pseudoalteromonas</taxon>
    </lineage>
</organism>
<dbReference type="RefSeq" id="WP_054456188.1">
    <property type="nucleotide sequence ID" value="NZ_LHPH01000053.1"/>
</dbReference>
<dbReference type="AlphaFoldDB" id="A0A0N1EA40"/>
<keyword evidence="2" id="KW-1185">Reference proteome</keyword>
<dbReference type="Proteomes" id="UP000037848">
    <property type="component" value="Unassembled WGS sequence"/>
</dbReference>
<proteinExistence type="predicted"/>
<reference evidence="1 2" key="1">
    <citation type="submission" date="2015-08" db="EMBL/GenBank/DDBJ databases">
        <title>Draft Genome Sequence of Pseudoalteromonas porphyrae UCD-SED14.</title>
        <authorList>
            <person name="Coil D.A."/>
            <person name="Jospin G."/>
            <person name="Lee R.D."/>
            <person name="Eisen J.A."/>
        </authorList>
    </citation>
    <scope>NUCLEOTIDE SEQUENCE [LARGE SCALE GENOMIC DNA]</scope>
    <source>
        <strain evidence="1 2">UCD-SED14</strain>
    </source>
</reference>
<evidence type="ECO:0000313" key="1">
    <source>
        <dbReference type="EMBL" id="KPH56633.1"/>
    </source>
</evidence>
<evidence type="ECO:0000313" key="2">
    <source>
        <dbReference type="Proteomes" id="UP000037848"/>
    </source>
</evidence>
<comment type="caution">
    <text evidence="1">The sequence shown here is derived from an EMBL/GenBank/DDBJ whole genome shotgun (WGS) entry which is preliminary data.</text>
</comment>
<dbReference type="OrthoDB" id="6913089at2"/>
<gene>
    <name evidence="1" type="ORF">ADS77_21035</name>
</gene>
<name>A0A0N1EA40_9GAMM</name>
<sequence length="101" mass="11545">MPKIAQYKEKLLNEFEAKSDDWTYGHFESRLGELRSGSSYHDAKGIIIDAHKAGKWPETVKRYLLTNYRTHGNVSCEFNSVFSDVCSALSPAEKSTWGINW</sequence>